<dbReference type="EMBL" id="JARQZJ010000091">
    <property type="protein sequence ID" value="KAK9883519.1"/>
    <property type="molecule type" value="Genomic_DNA"/>
</dbReference>
<keyword evidence="6" id="KW-1133">Transmembrane helix</keyword>
<keyword evidence="3" id="KW-0378">Hydrolase</keyword>
<keyword evidence="5" id="KW-0325">Glycoprotein</keyword>
<dbReference type="PANTHER" id="PTHR11559">
    <property type="entry name" value="CARBOXYLESTERASE"/>
    <property type="match status" value="1"/>
</dbReference>
<dbReference type="InterPro" id="IPR050309">
    <property type="entry name" value="Type-B_Carboxylest/Lipase"/>
</dbReference>
<evidence type="ECO:0000313" key="8">
    <source>
        <dbReference type="EMBL" id="KAK9883519.1"/>
    </source>
</evidence>
<dbReference type="InterPro" id="IPR019826">
    <property type="entry name" value="Carboxylesterase_B_AS"/>
</dbReference>
<evidence type="ECO:0000256" key="3">
    <source>
        <dbReference type="ARBA" id="ARBA00022801"/>
    </source>
</evidence>
<dbReference type="GO" id="GO:0052689">
    <property type="term" value="F:carboxylic ester hydrolase activity"/>
    <property type="evidence" value="ECO:0007669"/>
    <property type="project" value="UniProtKB-KW"/>
</dbReference>
<dbReference type="PROSITE" id="PS00122">
    <property type="entry name" value="CARBOXYLESTERASE_B_1"/>
    <property type="match status" value="2"/>
</dbReference>
<dbReference type="InterPro" id="IPR029058">
    <property type="entry name" value="AB_hydrolase_fold"/>
</dbReference>
<gene>
    <name evidence="8" type="ORF">WA026_001695</name>
</gene>
<evidence type="ECO:0000259" key="7">
    <source>
        <dbReference type="Pfam" id="PF00135"/>
    </source>
</evidence>
<evidence type="ECO:0000256" key="6">
    <source>
        <dbReference type="SAM" id="Phobius"/>
    </source>
</evidence>
<keyword evidence="4" id="KW-1015">Disulfide bond</keyword>
<keyword evidence="6" id="KW-0472">Membrane</keyword>
<dbReference type="InterPro" id="IPR002018">
    <property type="entry name" value="CarbesteraseB"/>
</dbReference>
<feature type="transmembrane region" description="Helical" evidence="6">
    <location>
        <begin position="12"/>
        <end position="36"/>
    </location>
</feature>
<evidence type="ECO:0000256" key="2">
    <source>
        <dbReference type="ARBA" id="ARBA00022487"/>
    </source>
</evidence>
<dbReference type="FunFam" id="3.40.50.1820:FF:000155">
    <property type="entry name" value="Carboxylic ester hydrolase"/>
    <property type="match status" value="1"/>
</dbReference>
<evidence type="ECO:0000256" key="4">
    <source>
        <dbReference type="ARBA" id="ARBA00023157"/>
    </source>
</evidence>
<sequence>MRIPMKSFTECFLGTSKLFSIVVMIWSFISFALLGFCHCGQTPNPLVSTPLGKYEGSLLTSTLGKTIYAFRGIRYAEPPVNELRFKPPVPVKKHEGVYNAKEDAPVCPQLTNDPVSEDCLFLNVYSNKLPDKKENPKKPVIIHIHAGGFYGVTGRSNWAGPQYFMNQDIVLITFNYRLGALGFLSTGDKEAPGNNGLRDQVEVMKWVKANIEAFGGDPNSVTIFGYSAGGMSVSMHLVSPMSKGLFHKGIIGSSSTLGQFPLGRNQLDLAKRTAKILGCPDDTSVNIIKCLRGKSAVELGNSLSKMFEFGTYEPVLLWKPVIEEDFGQERFLTDHPIKLIMEGKFQKLPIMSGITAEEFGYKSIDMLRNPEMLQQLDEQWEKLAPIVFLYERNTEWSKAISKGLRSFYFGDKKIDNSTQLQLSNLYNEAQSGFAVNRGVKLLSEKNSAAVYYYRFSYKGKYSHYYLPDSNRTLTYGAVHHDDLIYMFFISTLFPKFEKSDPEFRIVQKLTTMWSNFARTGKPIPETCGRLDYAEWEPYNRKTQKYLDIGERLKAAEALYEDRIIWQIVIYTLFGICHCAHTPNPLVSSPLGKYQGGFLTYTLGKTIYAFRGIRYAEAPVNELRFKPPVPVKKHDGVYNAQDDAPVCPQVANDPISEDCLFLNVYSNELPEEKNNPKKPVIIYIHSGGFYVTAGRSNWNGPQYFMDQDVVLVTFNYRVEALGFLSTGDEEAPGNNGLRDQVEAMKWVKQNIEAFGGDPNSVTIFGCSSGAISVSLHLVSPMSKGLFHKAILGSLSILGQFSLGRNQLDLAKRTAKILKCPHDTSANIIK</sequence>
<keyword evidence="9" id="KW-1185">Reference proteome</keyword>
<dbReference type="Pfam" id="PF00135">
    <property type="entry name" value="COesterase"/>
    <property type="match status" value="2"/>
</dbReference>
<keyword evidence="2" id="KW-0719">Serine esterase</keyword>
<dbReference type="AlphaFoldDB" id="A0AAW1UKE7"/>
<feature type="domain" description="Carboxylesterase type B" evidence="7">
    <location>
        <begin position="584"/>
        <end position="827"/>
    </location>
</feature>
<comment type="caution">
    <text evidence="8">The sequence shown here is derived from an EMBL/GenBank/DDBJ whole genome shotgun (WGS) entry which is preliminary data.</text>
</comment>
<organism evidence="8 9">
    <name type="scientific">Henosepilachna vigintioctopunctata</name>
    <dbReference type="NCBI Taxonomy" id="420089"/>
    <lineage>
        <taxon>Eukaryota</taxon>
        <taxon>Metazoa</taxon>
        <taxon>Ecdysozoa</taxon>
        <taxon>Arthropoda</taxon>
        <taxon>Hexapoda</taxon>
        <taxon>Insecta</taxon>
        <taxon>Pterygota</taxon>
        <taxon>Neoptera</taxon>
        <taxon>Endopterygota</taxon>
        <taxon>Coleoptera</taxon>
        <taxon>Polyphaga</taxon>
        <taxon>Cucujiformia</taxon>
        <taxon>Coccinelloidea</taxon>
        <taxon>Coccinellidae</taxon>
        <taxon>Epilachninae</taxon>
        <taxon>Epilachnini</taxon>
        <taxon>Henosepilachna</taxon>
    </lineage>
</organism>
<keyword evidence="6" id="KW-0812">Transmembrane</keyword>
<feature type="domain" description="Carboxylesterase type B" evidence="7">
    <location>
        <begin position="44"/>
        <end position="559"/>
    </location>
</feature>
<evidence type="ECO:0000256" key="5">
    <source>
        <dbReference type="ARBA" id="ARBA00023180"/>
    </source>
</evidence>
<accession>A0AAW1UKE7</accession>
<dbReference type="Gene3D" id="3.40.50.1820">
    <property type="entry name" value="alpha/beta hydrolase"/>
    <property type="match status" value="2"/>
</dbReference>
<evidence type="ECO:0000313" key="9">
    <source>
        <dbReference type="Proteomes" id="UP001431783"/>
    </source>
</evidence>
<dbReference type="SUPFAM" id="SSF53474">
    <property type="entry name" value="alpha/beta-Hydrolases"/>
    <property type="match status" value="2"/>
</dbReference>
<evidence type="ECO:0000256" key="1">
    <source>
        <dbReference type="ARBA" id="ARBA00005964"/>
    </source>
</evidence>
<protein>
    <recommendedName>
        <fullName evidence="7">Carboxylesterase type B domain-containing protein</fullName>
    </recommendedName>
</protein>
<dbReference type="Proteomes" id="UP001431783">
    <property type="component" value="Unassembled WGS sequence"/>
</dbReference>
<name>A0AAW1UKE7_9CUCU</name>
<proteinExistence type="inferred from homology"/>
<reference evidence="8 9" key="1">
    <citation type="submission" date="2023-03" db="EMBL/GenBank/DDBJ databases">
        <title>Genome insight into feeding habits of ladybird beetles.</title>
        <authorList>
            <person name="Li H.-S."/>
            <person name="Huang Y.-H."/>
            <person name="Pang H."/>
        </authorList>
    </citation>
    <scope>NUCLEOTIDE SEQUENCE [LARGE SCALE GENOMIC DNA]</scope>
    <source>
        <strain evidence="8">SYSU_2023b</strain>
        <tissue evidence="8">Whole body</tissue>
    </source>
</reference>
<comment type="similarity">
    <text evidence="1">Belongs to the type-B carboxylesterase/lipase family.</text>
</comment>